<feature type="chain" id="PRO_5047215609" evidence="1">
    <location>
        <begin position="21"/>
        <end position="112"/>
    </location>
</feature>
<organism evidence="2 3">
    <name type="scientific">Chitinophaga nivalis</name>
    <dbReference type="NCBI Taxonomy" id="2991709"/>
    <lineage>
        <taxon>Bacteria</taxon>
        <taxon>Pseudomonadati</taxon>
        <taxon>Bacteroidota</taxon>
        <taxon>Chitinophagia</taxon>
        <taxon>Chitinophagales</taxon>
        <taxon>Chitinophagaceae</taxon>
        <taxon>Chitinophaga</taxon>
    </lineage>
</organism>
<dbReference type="EMBL" id="JAPDNS010000001">
    <property type="protein sequence ID" value="MCW3483945.1"/>
    <property type="molecule type" value="Genomic_DNA"/>
</dbReference>
<proteinExistence type="predicted"/>
<comment type="caution">
    <text evidence="2">The sequence shown here is derived from an EMBL/GenBank/DDBJ whole genome shotgun (WGS) entry which is preliminary data.</text>
</comment>
<keyword evidence="3" id="KW-1185">Reference proteome</keyword>
<keyword evidence="1" id="KW-0732">Signal</keyword>
<evidence type="ECO:0000256" key="1">
    <source>
        <dbReference type="SAM" id="SignalP"/>
    </source>
</evidence>
<evidence type="ECO:0000313" key="2">
    <source>
        <dbReference type="EMBL" id="MCW3483945.1"/>
    </source>
</evidence>
<dbReference type="RefSeq" id="WP_264729464.1">
    <property type="nucleotide sequence ID" value="NZ_JAPDNR010000001.1"/>
</dbReference>
<gene>
    <name evidence="2" type="ORF">OL497_08575</name>
</gene>
<name>A0ABT3IIY8_9BACT</name>
<accession>A0ABT3IIY8</accession>
<sequence>MMKKSLLMLGASIVFLFASAMPAPVKSETKAVKASSVRITFHTSYGSNTGSVVDIYNSTSGIHYRTNHFGVASVPVSPGDVILAIFMPPYRIRHVVTPQDIANGNVVIVGQH</sequence>
<reference evidence="2 3" key="1">
    <citation type="submission" date="2022-10" db="EMBL/GenBank/DDBJ databases">
        <title>Chitinophaga nivalis PC15 sp. nov., isolated from Pyeongchang county, South Korea.</title>
        <authorList>
            <person name="Trinh H.N."/>
        </authorList>
    </citation>
    <scope>NUCLEOTIDE SEQUENCE [LARGE SCALE GENOMIC DNA]</scope>
    <source>
        <strain evidence="2 3">PC14</strain>
    </source>
</reference>
<dbReference type="Proteomes" id="UP001207742">
    <property type="component" value="Unassembled WGS sequence"/>
</dbReference>
<evidence type="ECO:0000313" key="3">
    <source>
        <dbReference type="Proteomes" id="UP001207742"/>
    </source>
</evidence>
<feature type="signal peptide" evidence="1">
    <location>
        <begin position="1"/>
        <end position="20"/>
    </location>
</feature>
<protein>
    <submittedName>
        <fullName evidence="2">Uncharacterized protein</fullName>
    </submittedName>
</protein>